<protein>
    <submittedName>
        <fullName evidence="8">Uncharacterized protein</fullName>
    </submittedName>
</protein>
<accession>E3NCX9</accession>
<evidence type="ECO:0000256" key="3">
    <source>
        <dbReference type="ARBA" id="ARBA00023155"/>
    </source>
</evidence>
<dbReference type="RefSeq" id="XP_003093749.2">
    <property type="nucleotide sequence ID" value="XM_003093701.2"/>
</dbReference>
<dbReference type="SMART" id="SM00389">
    <property type="entry name" value="HOX"/>
    <property type="match status" value="1"/>
</dbReference>
<dbReference type="STRING" id="31234.E3NCX9"/>
<gene>
    <name evidence="8" type="ORF">CRE_24209</name>
</gene>
<feature type="DNA-binding region" description="Homeobox" evidence="5">
    <location>
        <begin position="254"/>
        <end position="313"/>
    </location>
</feature>
<evidence type="ECO:0000256" key="5">
    <source>
        <dbReference type="PROSITE-ProRule" id="PRU00108"/>
    </source>
</evidence>
<dbReference type="InterPro" id="IPR001356">
    <property type="entry name" value="HD"/>
</dbReference>
<keyword evidence="4 5" id="KW-0539">Nucleus</keyword>
<dbReference type="GO" id="GO:0005634">
    <property type="term" value="C:nucleus"/>
    <property type="evidence" value="ECO:0007669"/>
    <property type="project" value="UniProtKB-SubCell"/>
</dbReference>
<dbReference type="Proteomes" id="UP000008281">
    <property type="component" value="Unassembled WGS sequence"/>
</dbReference>
<keyword evidence="2 5" id="KW-0238">DNA-binding</keyword>
<comment type="subcellular location">
    <subcellularLocation>
        <location evidence="1 5 6">Nucleus</location>
    </subcellularLocation>
</comment>
<dbReference type="PROSITE" id="PS00027">
    <property type="entry name" value="HOMEOBOX_1"/>
    <property type="match status" value="1"/>
</dbReference>
<evidence type="ECO:0000256" key="7">
    <source>
        <dbReference type="SAM" id="MobiDB-lite"/>
    </source>
</evidence>
<evidence type="ECO:0000256" key="6">
    <source>
        <dbReference type="RuleBase" id="RU000682"/>
    </source>
</evidence>
<dbReference type="AlphaFoldDB" id="E3NCX9"/>
<evidence type="ECO:0000256" key="4">
    <source>
        <dbReference type="ARBA" id="ARBA00023242"/>
    </source>
</evidence>
<dbReference type="Gene3D" id="1.10.10.60">
    <property type="entry name" value="Homeodomain-like"/>
    <property type="match status" value="1"/>
</dbReference>
<feature type="region of interest" description="Disordered" evidence="7">
    <location>
        <begin position="128"/>
        <end position="147"/>
    </location>
</feature>
<name>E3NCX9_CAERE</name>
<dbReference type="CDD" id="cd00086">
    <property type="entry name" value="homeodomain"/>
    <property type="match status" value="1"/>
</dbReference>
<dbReference type="GO" id="GO:0000981">
    <property type="term" value="F:DNA-binding transcription factor activity, RNA polymerase II-specific"/>
    <property type="evidence" value="ECO:0007669"/>
    <property type="project" value="InterPro"/>
</dbReference>
<reference evidence="8" key="1">
    <citation type="submission" date="2007-07" db="EMBL/GenBank/DDBJ databases">
        <title>PCAP assembly of the Caenorhabditis remanei genome.</title>
        <authorList>
            <consortium name="The Caenorhabditis remanei Sequencing Consortium"/>
            <person name="Wilson R.K."/>
        </authorList>
    </citation>
    <scope>NUCLEOTIDE SEQUENCE [LARGE SCALE GENOMIC DNA]</scope>
    <source>
        <strain evidence="8">PB4641</strain>
    </source>
</reference>
<evidence type="ECO:0000313" key="8">
    <source>
        <dbReference type="EMBL" id="EFO93393.1"/>
    </source>
</evidence>
<organism evidence="9">
    <name type="scientific">Caenorhabditis remanei</name>
    <name type="common">Caenorhabditis vulgaris</name>
    <dbReference type="NCBI Taxonomy" id="31234"/>
    <lineage>
        <taxon>Eukaryota</taxon>
        <taxon>Metazoa</taxon>
        <taxon>Ecdysozoa</taxon>
        <taxon>Nematoda</taxon>
        <taxon>Chromadorea</taxon>
        <taxon>Rhabditida</taxon>
        <taxon>Rhabditina</taxon>
        <taxon>Rhabditomorpha</taxon>
        <taxon>Rhabditoidea</taxon>
        <taxon>Rhabditidae</taxon>
        <taxon>Peloderinae</taxon>
        <taxon>Caenorhabditis</taxon>
    </lineage>
</organism>
<dbReference type="InterPro" id="IPR017970">
    <property type="entry name" value="Homeobox_CS"/>
</dbReference>
<dbReference type="SUPFAM" id="SSF46689">
    <property type="entry name" value="Homeodomain-like"/>
    <property type="match status" value="1"/>
</dbReference>
<dbReference type="KEGG" id="crq:GCK72_022804"/>
<proteinExistence type="predicted"/>
<evidence type="ECO:0000256" key="2">
    <source>
        <dbReference type="ARBA" id="ARBA00023125"/>
    </source>
</evidence>
<keyword evidence="9" id="KW-1185">Reference proteome</keyword>
<dbReference type="InterPro" id="IPR009057">
    <property type="entry name" value="Homeodomain-like_sf"/>
</dbReference>
<dbReference type="Pfam" id="PF00046">
    <property type="entry name" value="Homeodomain"/>
    <property type="match status" value="1"/>
</dbReference>
<sequence length="334" mass="38932">MSYYHDPSFYYPYVGNQSCKDRNSHFSNTDGFGRQNQNQLHVLHGPSQPAVVQTGNYLPGVQQHYSTVQYPQNTIVPHFPCQAAHQHLLHQLKQVSGPSQQIAPKRMSVDEQITQRMEEFLEQVQDYQQPEQSQQLISQEPRPNRGTPHTLHYQNASEIYKQPLPNHSGQLRFPLPNHSVWSQPLQFQQQKPQSPHAWATLPNPDFVISPQQPPTENSEIPTAQDSFLIRAKSETQTLEPVDQTIAKTRTNYPRYAKKNFFTAYQLFELCKRFSVADRIVGEEKEELAAKIRVSPHQIAIWFKNKRNEIRKKLNPNNYKTPKYIYPRLRNPRNQ</sequence>
<dbReference type="HOGENOM" id="CLU_832199_0_0_1"/>
<dbReference type="EMBL" id="DS268603">
    <property type="protein sequence ID" value="EFO93393.1"/>
    <property type="molecule type" value="Genomic_DNA"/>
</dbReference>
<dbReference type="GeneID" id="9823106"/>
<evidence type="ECO:0000256" key="1">
    <source>
        <dbReference type="ARBA" id="ARBA00004123"/>
    </source>
</evidence>
<dbReference type="OrthoDB" id="6159439at2759"/>
<dbReference type="PROSITE" id="PS50071">
    <property type="entry name" value="HOMEOBOX_2"/>
    <property type="match status" value="1"/>
</dbReference>
<evidence type="ECO:0000313" key="9">
    <source>
        <dbReference type="Proteomes" id="UP000008281"/>
    </source>
</evidence>
<dbReference type="GO" id="GO:0003677">
    <property type="term" value="F:DNA binding"/>
    <property type="evidence" value="ECO:0007669"/>
    <property type="project" value="UniProtKB-UniRule"/>
</dbReference>
<feature type="compositionally biased region" description="Low complexity" evidence="7">
    <location>
        <begin position="128"/>
        <end position="141"/>
    </location>
</feature>
<dbReference type="CTD" id="9823106"/>
<dbReference type="eggNOG" id="KOG0488">
    <property type="taxonomic scope" value="Eukaryota"/>
</dbReference>
<keyword evidence="3 5" id="KW-0371">Homeobox</keyword>